<evidence type="ECO:0008006" key="4">
    <source>
        <dbReference type="Google" id="ProtNLM"/>
    </source>
</evidence>
<name>A0A4R2D2K3_SHIGR</name>
<dbReference type="Proteomes" id="UP000295351">
    <property type="component" value="Unassembled WGS sequence"/>
</dbReference>
<evidence type="ECO:0000313" key="3">
    <source>
        <dbReference type="Proteomes" id="UP000295351"/>
    </source>
</evidence>
<accession>A0A4R2D2K3</accession>
<feature type="signal peptide" evidence="1">
    <location>
        <begin position="1"/>
        <end position="22"/>
    </location>
</feature>
<protein>
    <recommendedName>
        <fullName evidence="4">DUF2125 domain-containing protein</fullName>
    </recommendedName>
</protein>
<keyword evidence="3" id="KW-1185">Reference proteome</keyword>
<feature type="chain" id="PRO_5020694257" description="DUF2125 domain-containing protein" evidence="1">
    <location>
        <begin position="23"/>
        <end position="484"/>
    </location>
</feature>
<dbReference type="RefSeq" id="WP_133032723.1">
    <property type="nucleotide sequence ID" value="NZ_BAABEI010000012.1"/>
</dbReference>
<sequence>MRRQILMASAAFSLASASAAFAQAVSPAEADSIQQKLTRYLPQDMIEAGLVTVKAATSFYELRFNPAVLLEKNTSRAVTVEGLKPMTAYLRPMPEGTYRVEASDSFDIKGSVDVAPGKNSFSYIIASMKLDGIYDPDILYFTSADWTAEKIAFTSTSPQESITASFGGMAMRLAAEKKGEGILDISSTGVMKAFAETITGGANGRIDIGADTVDIDVSMDGARNRVVQDLVFFVLDNMHKDRLEAADAARLKDLLRGALPVFDNLTETIKASNVTVGTEQGTFGAESVSYVIDMNGIAHSTRVGFGFGVEKPRPPAGILPAAFAEAVPERATFKAAVANLDLAGAVNYLIDHADFTRSEPLTEEQNKEIGRIILPGGAMTVQFEEVSAVSPIYDVHLAGNMLVYPEQKDRHSAEVTLTMRNFDKTVAYLQKNAATVPQFGQAAFGLLMMKGLARDAGGGAQAWDVKVGEDGKVLINGQPLPFQQ</sequence>
<evidence type="ECO:0000313" key="2">
    <source>
        <dbReference type="EMBL" id="TCN48407.1"/>
    </source>
</evidence>
<evidence type="ECO:0000256" key="1">
    <source>
        <dbReference type="SAM" id="SignalP"/>
    </source>
</evidence>
<comment type="caution">
    <text evidence="2">The sequence shown here is derived from an EMBL/GenBank/DDBJ whole genome shotgun (WGS) entry which is preliminary data.</text>
</comment>
<reference evidence="2 3" key="1">
    <citation type="submission" date="2019-03" db="EMBL/GenBank/DDBJ databases">
        <title>Genomic Encyclopedia of Type Strains, Phase IV (KMG-IV): sequencing the most valuable type-strain genomes for metagenomic binning, comparative biology and taxonomic classification.</title>
        <authorList>
            <person name="Goeker M."/>
        </authorList>
    </citation>
    <scope>NUCLEOTIDE SEQUENCE [LARGE SCALE GENOMIC DNA]</scope>
    <source>
        <strain evidence="2 3">DSM 18401</strain>
    </source>
</reference>
<gene>
    <name evidence="2" type="ORF">EV665_101139</name>
</gene>
<dbReference type="AlphaFoldDB" id="A0A4R2D2K3"/>
<dbReference type="EMBL" id="SLVX01000001">
    <property type="protein sequence ID" value="TCN48407.1"/>
    <property type="molecule type" value="Genomic_DNA"/>
</dbReference>
<keyword evidence="1" id="KW-0732">Signal</keyword>
<organism evidence="2 3">
    <name type="scientific">Shinella granuli</name>
    <dbReference type="NCBI Taxonomy" id="323621"/>
    <lineage>
        <taxon>Bacteria</taxon>
        <taxon>Pseudomonadati</taxon>
        <taxon>Pseudomonadota</taxon>
        <taxon>Alphaproteobacteria</taxon>
        <taxon>Hyphomicrobiales</taxon>
        <taxon>Rhizobiaceae</taxon>
        <taxon>Shinella</taxon>
    </lineage>
</organism>
<proteinExistence type="predicted"/>